<dbReference type="RefSeq" id="WP_284391260.1">
    <property type="nucleotide sequence ID" value="NZ_BSNG01000001.1"/>
</dbReference>
<comment type="caution">
    <text evidence="1">The sequence shown here is derived from an EMBL/GenBank/DDBJ whole genome shotgun (WGS) entry which is preliminary data.</text>
</comment>
<dbReference type="InterPro" id="IPR029032">
    <property type="entry name" value="AhpD-like"/>
</dbReference>
<proteinExistence type="predicted"/>
<dbReference type="EMBL" id="BSNG01000001">
    <property type="protein sequence ID" value="GLQ10575.1"/>
    <property type="molecule type" value="Genomic_DNA"/>
</dbReference>
<reference evidence="1" key="2">
    <citation type="submission" date="2023-01" db="EMBL/GenBank/DDBJ databases">
        <title>Draft genome sequence of Devosia yakushimensis strain NBRC 103855.</title>
        <authorList>
            <person name="Sun Q."/>
            <person name="Mori K."/>
        </authorList>
    </citation>
    <scope>NUCLEOTIDE SEQUENCE</scope>
    <source>
        <strain evidence="1">NBRC 103855</strain>
    </source>
</reference>
<sequence length="213" mass="22467">MSSDLIDQVLSITPGSHLDQLRRHREVARDNIQKAYEALFTPHDASQVTALERFAIASFVTGLHGQIVLADHYAQALSDSEGGIAIAALINDEIERGTTEGPYGVYLAGPLSAENKVGPLYSVAPANRSHIGNKLSAALEHAHLLVFRPRDASKAALQALVDAGWSTPAVVTISQLVAYLAFQVRIVEGLSTLAATVATTPGLPKVTPASAIA</sequence>
<dbReference type="Proteomes" id="UP001161406">
    <property type="component" value="Unassembled WGS sequence"/>
</dbReference>
<dbReference type="Gene3D" id="1.20.1290.10">
    <property type="entry name" value="AhpD-like"/>
    <property type="match status" value="1"/>
</dbReference>
<name>A0ABQ5UER1_9HYPH</name>
<evidence type="ECO:0000313" key="1">
    <source>
        <dbReference type="EMBL" id="GLQ10575.1"/>
    </source>
</evidence>
<keyword evidence="2" id="KW-1185">Reference proteome</keyword>
<gene>
    <name evidence="1" type="ORF">GCM10007913_25070</name>
</gene>
<protein>
    <submittedName>
        <fullName evidence="1">CMD domain protein</fullName>
    </submittedName>
</protein>
<dbReference type="SUPFAM" id="SSF69118">
    <property type="entry name" value="AhpD-like"/>
    <property type="match status" value="1"/>
</dbReference>
<dbReference type="InterPro" id="IPR023982">
    <property type="entry name" value="CHP04029_CMD-like"/>
</dbReference>
<organism evidence="1 2">
    <name type="scientific">Devosia yakushimensis</name>
    <dbReference type="NCBI Taxonomy" id="470028"/>
    <lineage>
        <taxon>Bacteria</taxon>
        <taxon>Pseudomonadati</taxon>
        <taxon>Pseudomonadota</taxon>
        <taxon>Alphaproteobacteria</taxon>
        <taxon>Hyphomicrobiales</taxon>
        <taxon>Devosiaceae</taxon>
        <taxon>Devosia</taxon>
    </lineage>
</organism>
<accession>A0ABQ5UER1</accession>
<dbReference type="NCBIfam" id="TIGR04029">
    <property type="entry name" value="CMD_Avi_7170"/>
    <property type="match status" value="1"/>
</dbReference>
<evidence type="ECO:0000313" key="2">
    <source>
        <dbReference type="Proteomes" id="UP001161406"/>
    </source>
</evidence>
<reference evidence="1" key="1">
    <citation type="journal article" date="2014" name="Int. J. Syst. Evol. Microbiol.">
        <title>Complete genome of a new Firmicutes species belonging to the dominant human colonic microbiota ('Ruminococcus bicirculans') reveals two chromosomes and a selective capacity to utilize plant glucans.</title>
        <authorList>
            <consortium name="NISC Comparative Sequencing Program"/>
            <person name="Wegmann U."/>
            <person name="Louis P."/>
            <person name="Goesmann A."/>
            <person name="Henrissat B."/>
            <person name="Duncan S.H."/>
            <person name="Flint H.J."/>
        </authorList>
    </citation>
    <scope>NUCLEOTIDE SEQUENCE</scope>
    <source>
        <strain evidence="1">NBRC 103855</strain>
    </source>
</reference>